<name>A0A6N7V2Y6_9FIRM</name>
<protein>
    <submittedName>
        <fullName evidence="1">Uncharacterized protein</fullName>
    </submittedName>
</protein>
<dbReference type="GeneID" id="93158911"/>
<dbReference type="AlphaFoldDB" id="A0A6N7V2Y6"/>
<accession>A0A6N7V2Y6</accession>
<evidence type="ECO:0000313" key="2">
    <source>
        <dbReference type="Proteomes" id="UP000434241"/>
    </source>
</evidence>
<comment type="caution">
    <text evidence="1">The sequence shown here is derived from an EMBL/GenBank/DDBJ whole genome shotgun (WGS) entry which is preliminary data.</text>
</comment>
<dbReference type="Proteomes" id="UP000434241">
    <property type="component" value="Unassembled WGS sequence"/>
</dbReference>
<organism evidence="1 2">
    <name type="scientific">Holdemanella porci</name>
    <dbReference type="NCBI Taxonomy" id="2652276"/>
    <lineage>
        <taxon>Bacteria</taxon>
        <taxon>Bacillati</taxon>
        <taxon>Bacillota</taxon>
        <taxon>Erysipelotrichia</taxon>
        <taxon>Erysipelotrichales</taxon>
        <taxon>Erysipelotrichaceae</taxon>
        <taxon>Holdemanella</taxon>
    </lineage>
</organism>
<keyword evidence="2" id="KW-1185">Reference proteome</keyword>
<sequence>MKPCIFLDIDGVINPSRKKNSYCLDYNLPDVLAKKLNHPKIATLNVYLVNQVYYCFSKESIQLLKQLIEKYDAQIIITSSWRIVYSLEQLQAMFDIFDLGKYVKSVTTLINPRTKAIQEFIIENNVTSYIILDDFDMSNTFDYHFVYVRHSFKESDYKKADHALFIQQKEFSN</sequence>
<dbReference type="EMBL" id="VUMR01000030">
    <property type="protein sequence ID" value="MSS56520.1"/>
    <property type="molecule type" value="Genomic_DNA"/>
</dbReference>
<evidence type="ECO:0000313" key="1">
    <source>
        <dbReference type="EMBL" id="MSS56520.1"/>
    </source>
</evidence>
<dbReference type="Pfam" id="PF18143">
    <property type="entry name" value="HAD_SAK_2"/>
    <property type="match status" value="1"/>
</dbReference>
<proteinExistence type="predicted"/>
<dbReference type="RefSeq" id="WP_154556131.1">
    <property type="nucleotide sequence ID" value="NZ_JAQCYS010000065.1"/>
</dbReference>
<gene>
    <name evidence="1" type="ORF">FYJ55_06360</name>
</gene>
<reference evidence="1 2" key="1">
    <citation type="submission" date="2019-08" db="EMBL/GenBank/DDBJ databases">
        <title>In-depth cultivation of the pig gut microbiome towards novel bacterial diversity and tailored functional studies.</title>
        <authorList>
            <person name="Wylensek D."/>
            <person name="Hitch T.C.A."/>
            <person name="Clavel T."/>
        </authorList>
    </citation>
    <scope>NUCLEOTIDE SEQUENCE [LARGE SCALE GENOMIC DNA]</scope>
    <source>
        <strain evidence="1 2">LKV-472-APC-3</strain>
    </source>
</reference>